<dbReference type="EMBL" id="VFLP01000018">
    <property type="protein sequence ID" value="TRX94962.1"/>
    <property type="molecule type" value="Genomic_DNA"/>
</dbReference>
<feature type="compositionally biased region" description="Pro residues" evidence="1">
    <location>
        <begin position="385"/>
        <end position="397"/>
    </location>
</feature>
<name>A0A553I441_9PEZI</name>
<reference evidence="3" key="1">
    <citation type="submission" date="2019-06" db="EMBL/GenBank/DDBJ databases">
        <title>Draft genome sequence of the griseofulvin-producing fungus Xylaria cubensis strain G536.</title>
        <authorList>
            <person name="Mead M.E."/>
            <person name="Raja H.A."/>
            <person name="Steenwyk J.L."/>
            <person name="Knowles S.L."/>
            <person name="Oberlies N.H."/>
            <person name="Rokas A."/>
        </authorList>
    </citation>
    <scope>NUCLEOTIDE SEQUENCE [LARGE SCALE GENOMIC DNA]</scope>
    <source>
        <strain evidence="3">G536</strain>
    </source>
</reference>
<evidence type="ECO:0008006" key="4">
    <source>
        <dbReference type="Google" id="ProtNLM"/>
    </source>
</evidence>
<gene>
    <name evidence="2" type="ORF">FHL15_004047</name>
</gene>
<evidence type="ECO:0000313" key="3">
    <source>
        <dbReference type="Proteomes" id="UP000319160"/>
    </source>
</evidence>
<dbReference type="OrthoDB" id="310217at2759"/>
<dbReference type="STRING" id="2512241.A0A553I441"/>
<dbReference type="Proteomes" id="UP000319160">
    <property type="component" value="Unassembled WGS sequence"/>
</dbReference>
<organism evidence="2 3">
    <name type="scientific">Xylaria flabelliformis</name>
    <dbReference type="NCBI Taxonomy" id="2512241"/>
    <lineage>
        <taxon>Eukaryota</taxon>
        <taxon>Fungi</taxon>
        <taxon>Dikarya</taxon>
        <taxon>Ascomycota</taxon>
        <taxon>Pezizomycotina</taxon>
        <taxon>Sordariomycetes</taxon>
        <taxon>Xylariomycetidae</taxon>
        <taxon>Xylariales</taxon>
        <taxon>Xylariaceae</taxon>
        <taxon>Xylaria</taxon>
    </lineage>
</organism>
<protein>
    <recommendedName>
        <fullName evidence="4">Protein kinase domain-containing protein</fullName>
    </recommendedName>
</protein>
<evidence type="ECO:0000256" key="1">
    <source>
        <dbReference type="SAM" id="MobiDB-lite"/>
    </source>
</evidence>
<sequence length="454" mass="51718">MVKPTTKELRKRRFQRPQKGWKGLRAVLKAFEDEKYMKYNAVLGFGGFGIVTDWDILKPDGSPGLSIAMKSAVDKEKQSTIDALKREIWWHKRFTGSEHLMQLVDLDERVMKAANINDENTDGLPNLSMEKMGRGSLYLLLRRLGYSSGFNHELPEDIRLMEYIPNRTLWSIFLCLTRAVIGMAYPSHDPLSRRNYRIRETTQGIPPGYPTSELNNLLVFVADPKDSPPDDEHRWAPIVKIADYGCMVEWNDAWDENQCNNPYAMGPATNIYQIGQMHRRANGLDFRTYGWRVLPDANYQIDEDWVNVDLGLRELIAGCMADSHLDRPGPELLELIIRNRIAWLDQQAAAEAAKPVLNPAANVFVPGQGFVPGPGGVTGFPPPGPGGVTGFPPPPPPRPRDSYRKRVPHGQVEPDWLLQKFFNDYFIEDWAEPDVYADYWDKKTLTPYDKPGDY</sequence>
<feature type="region of interest" description="Disordered" evidence="1">
    <location>
        <begin position="385"/>
        <end position="406"/>
    </location>
</feature>
<dbReference type="AlphaFoldDB" id="A0A553I441"/>
<dbReference type="SUPFAM" id="SSF56112">
    <property type="entry name" value="Protein kinase-like (PK-like)"/>
    <property type="match status" value="1"/>
</dbReference>
<accession>A0A553I441</accession>
<proteinExistence type="predicted"/>
<keyword evidence="3" id="KW-1185">Reference proteome</keyword>
<dbReference type="InterPro" id="IPR011009">
    <property type="entry name" value="Kinase-like_dom_sf"/>
</dbReference>
<comment type="caution">
    <text evidence="2">The sequence shown here is derived from an EMBL/GenBank/DDBJ whole genome shotgun (WGS) entry which is preliminary data.</text>
</comment>
<evidence type="ECO:0000313" key="2">
    <source>
        <dbReference type="EMBL" id="TRX94962.1"/>
    </source>
</evidence>